<dbReference type="Proteomes" id="UP001341840">
    <property type="component" value="Unassembled WGS sequence"/>
</dbReference>
<protein>
    <recommendedName>
        <fullName evidence="4">CCHC-type domain-containing protein</fullName>
    </recommendedName>
</protein>
<evidence type="ECO:0000256" key="1">
    <source>
        <dbReference type="SAM" id="MobiDB-lite"/>
    </source>
</evidence>
<evidence type="ECO:0000313" key="3">
    <source>
        <dbReference type="Proteomes" id="UP001341840"/>
    </source>
</evidence>
<feature type="region of interest" description="Disordered" evidence="1">
    <location>
        <begin position="49"/>
        <end position="72"/>
    </location>
</feature>
<feature type="compositionally biased region" description="Low complexity" evidence="1">
    <location>
        <begin position="49"/>
        <end position="58"/>
    </location>
</feature>
<name>A0ABU6VHJ1_9FABA</name>
<proteinExistence type="predicted"/>
<accession>A0ABU6VHJ1</accession>
<evidence type="ECO:0008006" key="4">
    <source>
        <dbReference type="Google" id="ProtNLM"/>
    </source>
</evidence>
<evidence type="ECO:0000313" key="2">
    <source>
        <dbReference type="EMBL" id="MED6172862.1"/>
    </source>
</evidence>
<organism evidence="2 3">
    <name type="scientific">Stylosanthes scabra</name>
    <dbReference type="NCBI Taxonomy" id="79078"/>
    <lineage>
        <taxon>Eukaryota</taxon>
        <taxon>Viridiplantae</taxon>
        <taxon>Streptophyta</taxon>
        <taxon>Embryophyta</taxon>
        <taxon>Tracheophyta</taxon>
        <taxon>Spermatophyta</taxon>
        <taxon>Magnoliopsida</taxon>
        <taxon>eudicotyledons</taxon>
        <taxon>Gunneridae</taxon>
        <taxon>Pentapetalae</taxon>
        <taxon>rosids</taxon>
        <taxon>fabids</taxon>
        <taxon>Fabales</taxon>
        <taxon>Fabaceae</taxon>
        <taxon>Papilionoideae</taxon>
        <taxon>50 kb inversion clade</taxon>
        <taxon>dalbergioids sensu lato</taxon>
        <taxon>Dalbergieae</taxon>
        <taxon>Pterocarpus clade</taxon>
        <taxon>Stylosanthes</taxon>
    </lineage>
</organism>
<reference evidence="2 3" key="1">
    <citation type="journal article" date="2023" name="Plants (Basel)">
        <title>Bridging the Gap: Combining Genomics and Transcriptomics Approaches to Understand Stylosanthes scabra, an Orphan Legume from the Brazilian Caatinga.</title>
        <authorList>
            <person name="Ferreira-Neto J.R.C."/>
            <person name="da Silva M.D."/>
            <person name="Binneck E."/>
            <person name="de Melo N.F."/>
            <person name="da Silva R.H."/>
            <person name="de Melo A.L.T.M."/>
            <person name="Pandolfi V."/>
            <person name="Bustamante F.O."/>
            <person name="Brasileiro-Vidal A.C."/>
            <person name="Benko-Iseppon A.M."/>
        </authorList>
    </citation>
    <scope>NUCLEOTIDE SEQUENCE [LARGE SCALE GENOMIC DNA]</scope>
    <source>
        <tissue evidence="2">Leaves</tissue>
    </source>
</reference>
<keyword evidence="3" id="KW-1185">Reference proteome</keyword>
<comment type="caution">
    <text evidence="2">The sequence shown here is derived from an EMBL/GenBank/DDBJ whole genome shotgun (WGS) entry which is preliminary data.</text>
</comment>
<gene>
    <name evidence="2" type="ORF">PIB30_053844</name>
</gene>
<sequence length="150" mass="16378">MRAKRGRPTSTRIHNNMDEVEENAEKRCGFCRQVGHTRRTCPVVVASATGTGASSSGAGTSGASGGRDKHTEQMGKAGEIKYAGDTDGLDQQLIMVSVEDRVRKLEDRVAAIELKNKPNLGCWQCLDPLRTHQLRSMPSHHLASHSREAQ</sequence>
<dbReference type="EMBL" id="JASCZI010151439">
    <property type="protein sequence ID" value="MED6172862.1"/>
    <property type="molecule type" value="Genomic_DNA"/>
</dbReference>